<dbReference type="SMART" id="SM01196">
    <property type="entry name" value="FERM_C"/>
    <property type="match status" value="1"/>
</dbReference>
<proteinExistence type="predicted"/>
<dbReference type="CDD" id="cd17097">
    <property type="entry name" value="FERM_F1_ERM_like"/>
    <property type="match status" value="1"/>
</dbReference>
<organism evidence="11 12">
    <name type="scientific">Ditylenchus destructor</name>
    <dbReference type="NCBI Taxonomy" id="166010"/>
    <lineage>
        <taxon>Eukaryota</taxon>
        <taxon>Metazoa</taxon>
        <taxon>Ecdysozoa</taxon>
        <taxon>Nematoda</taxon>
        <taxon>Chromadorea</taxon>
        <taxon>Rhabditida</taxon>
        <taxon>Tylenchina</taxon>
        <taxon>Tylenchomorpha</taxon>
        <taxon>Sphaerularioidea</taxon>
        <taxon>Anguinidae</taxon>
        <taxon>Anguininae</taxon>
        <taxon>Ditylenchus</taxon>
    </lineage>
</organism>
<evidence type="ECO:0000256" key="3">
    <source>
        <dbReference type="ARBA" id="ARBA00004536"/>
    </source>
</evidence>
<dbReference type="PROSITE" id="PS50057">
    <property type="entry name" value="FERM_3"/>
    <property type="match status" value="1"/>
</dbReference>
<dbReference type="Proteomes" id="UP001201812">
    <property type="component" value="Unassembled WGS sequence"/>
</dbReference>
<dbReference type="SMART" id="SM00295">
    <property type="entry name" value="B41"/>
    <property type="match status" value="1"/>
</dbReference>
<feature type="region of interest" description="Disordered" evidence="9">
    <location>
        <begin position="504"/>
        <end position="525"/>
    </location>
</feature>
<dbReference type="InterPro" id="IPR029071">
    <property type="entry name" value="Ubiquitin-like_domsf"/>
</dbReference>
<evidence type="ECO:0000256" key="1">
    <source>
        <dbReference type="ARBA" id="ARBA00004105"/>
    </source>
</evidence>
<gene>
    <name evidence="11" type="ORF">DdX_07023</name>
</gene>
<dbReference type="PANTHER" id="PTHR23281">
    <property type="entry name" value="MERLIN/MOESIN/EZRIN/RADIXIN"/>
    <property type="match status" value="1"/>
</dbReference>
<comment type="subcellular location">
    <subcellularLocation>
        <location evidence="3">Cell junction</location>
        <location evidence="3">Adherens junction</location>
    </subcellularLocation>
    <subcellularLocation>
        <location evidence="2">Cell membrane</location>
        <topology evidence="2">Peripheral membrane protein</topology>
    </subcellularLocation>
    <subcellularLocation>
        <location evidence="1">Cell projection</location>
        <location evidence="1">Microvillus</location>
    </subcellularLocation>
    <subcellularLocation>
        <location evidence="7">Cell projection</location>
        <location evidence="7">Rhabdomere</location>
    </subcellularLocation>
</comment>
<keyword evidence="5" id="KW-1003">Cell membrane</keyword>
<feature type="coiled-coil region" evidence="8">
    <location>
        <begin position="581"/>
        <end position="628"/>
    </location>
</feature>
<reference evidence="11" key="1">
    <citation type="submission" date="2022-01" db="EMBL/GenBank/DDBJ databases">
        <title>Genome Sequence Resource for Two Populations of Ditylenchus destructor, the Migratory Endoparasitic Phytonematode.</title>
        <authorList>
            <person name="Zhang H."/>
            <person name="Lin R."/>
            <person name="Xie B."/>
        </authorList>
    </citation>
    <scope>NUCLEOTIDE SEQUENCE</scope>
    <source>
        <strain evidence="11">BazhouSP</strain>
    </source>
</reference>
<dbReference type="Gene3D" id="6.10.360.10">
    <property type="match status" value="1"/>
</dbReference>
<dbReference type="InterPro" id="IPR019748">
    <property type="entry name" value="FERM_central"/>
</dbReference>
<dbReference type="Pfam" id="PF09379">
    <property type="entry name" value="FERM_N"/>
    <property type="match status" value="1"/>
</dbReference>
<dbReference type="Pfam" id="PF00373">
    <property type="entry name" value="FERM_M"/>
    <property type="match status" value="1"/>
</dbReference>
<dbReference type="InterPro" id="IPR011174">
    <property type="entry name" value="ERM"/>
</dbReference>
<evidence type="ECO:0000256" key="2">
    <source>
        <dbReference type="ARBA" id="ARBA00004202"/>
    </source>
</evidence>
<evidence type="ECO:0000256" key="4">
    <source>
        <dbReference type="ARBA" id="ARBA00022025"/>
    </source>
</evidence>
<evidence type="ECO:0000313" key="12">
    <source>
        <dbReference type="Proteomes" id="UP001201812"/>
    </source>
</evidence>
<dbReference type="Pfam" id="PF00769">
    <property type="entry name" value="ERM_C"/>
    <property type="match status" value="1"/>
</dbReference>
<dbReference type="GO" id="GO:0005902">
    <property type="term" value="C:microvillus"/>
    <property type="evidence" value="ECO:0007669"/>
    <property type="project" value="UniProtKB-SubCell"/>
</dbReference>
<dbReference type="InterPro" id="IPR008954">
    <property type="entry name" value="Moesin_tail_sf"/>
</dbReference>
<accession>A0AAD4R5F1</accession>
<comment type="caution">
    <text evidence="11">The sequence shown here is derived from an EMBL/GenBank/DDBJ whole genome shotgun (WGS) entry which is preliminary data.</text>
</comment>
<dbReference type="GO" id="GO:0005912">
    <property type="term" value="C:adherens junction"/>
    <property type="evidence" value="ECO:0007669"/>
    <property type="project" value="UniProtKB-SubCell"/>
</dbReference>
<dbReference type="GO" id="GO:0003779">
    <property type="term" value="F:actin binding"/>
    <property type="evidence" value="ECO:0007669"/>
    <property type="project" value="InterPro"/>
</dbReference>
<dbReference type="Gene3D" id="2.30.29.30">
    <property type="entry name" value="Pleckstrin-homology domain (PH domain)/Phosphotyrosine-binding domain (PTB)"/>
    <property type="match status" value="1"/>
</dbReference>
<dbReference type="InterPro" id="IPR014352">
    <property type="entry name" value="FERM/acyl-CoA-bd_prot_sf"/>
</dbReference>
<dbReference type="InterPro" id="IPR000798">
    <property type="entry name" value="Ez/rad/moesin-like"/>
</dbReference>
<keyword evidence="8" id="KW-0175">Coiled coil</keyword>
<evidence type="ECO:0000256" key="9">
    <source>
        <dbReference type="SAM" id="MobiDB-lite"/>
    </source>
</evidence>
<dbReference type="SUPFAM" id="SSF48678">
    <property type="entry name" value="Moesin tail domain"/>
    <property type="match status" value="1"/>
</dbReference>
<keyword evidence="6" id="KW-0472">Membrane</keyword>
<dbReference type="SUPFAM" id="SSF47031">
    <property type="entry name" value="Second domain of FERM"/>
    <property type="match status" value="1"/>
</dbReference>
<dbReference type="PRINTS" id="PR00935">
    <property type="entry name" value="BAND41"/>
</dbReference>
<evidence type="ECO:0000256" key="8">
    <source>
        <dbReference type="SAM" id="Coils"/>
    </source>
</evidence>
<dbReference type="InterPro" id="IPR018979">
    <property type="entry name" value="FERM_N"/>
</dbReference>
<evidence type="ECO:0000313" key="11">
    <source>
        <dbReference type="EMBL" id="KAI1717283.1"/>
    </source>
</evidence>
<evidence type="ECO:0000256" key="6">
    <source>
        <dbReference type="ARBA" id="ARBA00023136"/>
    </source>
</evidence>
<feature type="domain" description="FERM" evidence="10">
    <location>
        <begin position="12"/>
        <end position="299"/>
    </location>
</feature>
<keyword evidence="12" id="KW-1185">Reference proteome</keyword>
<evidence type="ECO:0000256" key="5">
    <source>
        <dbReference type="ARBA" id="ARBA00022475"/>
    </source>
</evidence>
<name>A0AAD4R5F1_9BILA</name>
<sequence length="663" mass="77434">MDLLVNRNKKLVKVTVTTMDADLSNIMIEANWTGRQLFDTVCRIIGLREIWYFGLRFSNKKELPCWLQMDKKINQQDVPKQADGSLHFLFLVKFYPESVEDELIQDLTRHLFFLQIKQSILSQDLYCQPEAAVLLASYAVQAMYGDCYDNIELELDKLLPQTVIDQFDMSSDMWEERIRKWWGNNGGLSTEEAEMEYLRVAQDLDMYGIQYYTIYNQKDTDLLLGVSAQGIGIYELDNRLSPRPFFPWTEIKNISFQNKVFTITTHDKSKIKFRARDCSINMSILDLCIGTHNLYLRRRQPDLLEIQQMKIQAKEQRQRRLTEQNKFMKERELRQKAEADRDRYKMEITILTEQVQQMQNVMKNTEETHKLIAEKARVSEKEALELSKRASEAEAEVQRVKLSQMKAEETKMALERKVRDVEMVAHRLMQDNERHNRENQYRSQVLHNSQQAWPPGYLQHQEANISNLVSPLRHSHAEMLYLSSMNDDNYKNLMNKPSFLPAKTATSSTTISSPPLYTERPPTNSMQTSFVSKTPPNGLNAIHNIPPPTAVPENEQFVSDTQNSNVASHVSNGTNHLSDDYHNFKAELENSRKEYDEFLKNKRIKERLMEFRNDLEKLKLEDKETELDRIYASNLQCGFDKYSTLRKSGAGSAKHRVKVYEGL</sequence>
<dbReference type="InterPro" id="IPR011993">
    <property type="entry name" value="PH-like_dom_sf"/>
</dbReference>
<feature type="compositionally biased region" description="Low complexity" evidence="9">
    <location>
        <begin position="504"/>
        <end position="513"/>
    </location>
</feature>
<dbReference type="Gene3D" id="3.10.20.90">
    <property type="entry name" value="Phosphatidylinositol 3-kinase Catalytic Subunit, Chain A, domain 1"/>
    <property type="match status" value="1"/>
</dbReference>
<evidence type="ECO:0000259" key="10">
    <source>
        <dbReference type="PROSITE" id="PS50057"/>
    </source>
</evidence>
<dbReference type="Gene3D" id="1.20.5.450">
    <property type="match status" value="1"/>
</dbReference>
<dbReference type="EMBL" id="JAKKPZ010000009">
    <property type="protein sequence ID" value="KAI1717283.1"/>
    <property type="molecule type" value="Genomic_DNA"/>
</dbReference>
<dbReference type="Pfam" id="PF09380">
    <property type="entry name" value="FERM_C"/>
    <property type="match status" value="1"/>
</dbReference>
<dbReference type="SUPFAM" id="SSF54236">
    <property type="entry name" value="Ubiquitin-like"/>
    <property type="match status" value="1"/>
</dbReference>
<protein>
    <recommendedName>
        <fullName evidence="4">Moesin/ezrin/radixin homolog 1</fullName>
    </recommendedName>
</protein>
<dbReference type="PROSITE" id="PS00661">
    <property type="entry name" value="FERM_2"/>
    <property type="match status" value="1"/>
</dbReference>
<evidence type="ECO:0000256" key="7">
    <source>
        <dbReference type="ARBA" id="ARBA00043944"/>
    </source>
</evidence>
<dbReference type="InterPro" id="IPR019747">
    <property type="entry name" value="FERM_CS"/>
</dbReference>
<dbReference type="AlphaFoldDB" id="A0AAD4R5F1"/>
<dbReference type="CDD" id="cd14473">
    <property type="entry name" value="FERM_B-lobe"/>
    <property type="match status" value="1"/>
</dbReference>
<dbReference type="GO" id="GO:0005886">
    <property type="term" value="C:plasma membrane"/>
    <property type="evidence" value="ECO:0007669"/>
    <property type="project" value="UniProtKB-SubCell"/>
</dbReference>
<dbReference type="Gene3D" id="1.20.80.10">
    <property type="match status" value="1"/>
</dbReference>
<dbReference type="SUPFAM" id="SSF50729">
    <property type="entry name" value="PH domain-like"/>
    <property type="match status" value="1"/>
</dbReference>
<dbReference type="InterPro" id="IPR019749">
    <property type="entry name" value="Band_41_domain"/>
</dbReference>
<dbReference type="InterPro" id="IPR035963">
    <property type="entry name" value="FERM_2"/>
</dbReference>
<dbReference type="PRINTS" id="PR00661">
    <property type="entry name" value="ERMFAMILY"/>
</dbReference>
<dbReference type="InterPro" id="IPR000299">
    <property type="entry name" value="FERM_domain"/>
</dbReference>
<dbReference type="InterPro" id="IPR018980">
    <property type="entry name" value="FERM_PH-like_C"/>
</dbReference>
<feature type="coiled-coil region" evidence="8">
    <location>
        <begin position="304"/>
        <end position="410"/>
    </location>
</feature>
<dbReference type="InterPro" id="IPR011259">
    <property type="entry name" value="ERM_C_dom"/>
</dbReference>